<sequence>MRIPLAYVLCEDNMELEDGEEISYGKRDFRVSQVDLTSDAKASQFPRIKPNHIYFIDDSRRFRAYSSQLVQDEIISYWCAEQLNKNVKEHDDVMVRKFVEDWEKDPRCFPLRNFLTENTVDPSPNPLRTFSQQHHPATFTFLFNCSAHQCKSRDKTFPANA</sequence>
<dbReference type="EMBL" id="CP133616">
    <property type="protein sequence ID" value="WMV31251.1"/>
    <property type="molecule type" value="Genomic_DNA"/>
</dbReference>
<evidence type="ECO:0000313" key="2">
    <source>
        <dbReference type="Proteomes" id="UP001234989"/>
    </source>
</evidence>
<accession>A0AAF0TSV9</accession>
<name>A0AAF0TSV9_SOLVR</name>
<dbReference type="Proteomes" id="UP001234989">
    <property type="component" value="Chromosome 5"/>
</dbReference>
<gene>
    <name evidence="1" type="ORF">MTR67_024636</name>
</gene>
<proteinExistence type="predicted"/>
<evidence type="ECO:0008006" key="3">
    <source>
        <dbReference type="Google" id="ProtNLM"/>
    </source>
</evidence>
<reference evidence="1" key="1">
    <citation type="submission" date="2023-08" db="EMBL/GenBank/DDBJ databases">
        <title>A de novo genome assembly of Solanum verrucosum Schlechtendal, a Mexican diploid species geographically isolated from the other diploid A-genome species in potato relatives.</title>
        <authorList>
            <person name="Hosaka K."/>
        </authorList>
    </citation>
    <scope>NUCLEOTIDE SEQUENCE</scope>
    <source>
        <tissue evidence="1">Young leaves</tissue>
    </source>
</reference>
<dbReference type="AlphaFoldDB" id="A0AAF0TSV9"/>
<organism evidence="1 2">
    <name type="scientific">Solanum verrucosum</name>
    <dbReference type="NCBI Taxonomy" id="315347"/>
    <lineage>
        <taxon>Eukaryota</taxon>
        <taxon>Viridiplantae</taxon>
        <taxon>Streptophyta</taxon>
        <taxon>Embryophyta</taxon>
        <taxon>Tracheophyta</taxon>
        <taxon>Spermatophyta</taxon>
        <taxon>Magnoliopsida</taxon>
        <taxon>eudicotyledons</taxon>
        <taxon>Gunneridae</taxon>
        <taxon>Pentapetalae</taxon>
        <taxon>asterids</taxon>
        <taxon>lamiids</taxon>
        <taxon>Solanales</taxon>
        <taxon>Solanaceae</taxon>
        <taxon>Solanoideae</taxon>
        <taxon>Solaneae</taxon>
        <taxon>Solanum</taxon>
    </lineage>
</organism>
<evidence type="ECO:0000313" key="1">
    <source>
        <dbReference type="EMBL" id="WMV31251.1"/>
    </source>
</evidence>
<protein>
    <recommendedName>
        <fullName evidence="3">DUF295 domain-containing protein</fullName>
    </recommendedName>
</protein>
<keyword evidence="2" id="KW-1185">Reference proteome</keyword>